<dbReference type="InterPro" id="IPR039329">
    <property type="entry name" value="SIAE"/>
</dbReference>
<evidence type="ECO:0000313" key="3">
    <source>
        <dbReference type="EMBL" id="BCA52121.1"/>
    </source>
</evidence>
<dbReference type="InterPro" id="IPR036514">
    <property type="entry name" value="SGNH_hydro_sf"/>
</dbReference>
<keyword evidence="1" id="KW-0378">Hydrolase</keyword>
<evidence type="ECO:0000313" key="7">
    <source>
        <dbReference type="Proteomes" id="UP000500882"/>
    </source>
</evidence>
<proteinExistence type="predicted"/>
<dbReference type="EMBL" id="AP022660">
    <property type="protein sequence ID" value="BCA52121.1"/>
    <property type="molecule type" value="Genomic_DNA"/>
</dbReference>
<evidence type="ECO:0000313" key="4">
    <source>
        <dbReference type="EMBL" id="RHL55563.1"/>
    </source>
</evidence>
<evidence type="ECO:0000256" key="1">
    <source>
        <dbReference type="ARBA" id="ARBA00022801"/>
    </source>
</evidence>
<dbReference type="Gene3D" id="2.60.40.10">
    <property type="entry name" value="Immunoglobulins"/>
    <property type="match status" value="1"/>
</dbReference>
<feature type="domain" description="Sialate O-acetylesterase" evidence="2">
    <location>
        <begin position="282"/>
        <end position="401"/>
    </location>
</feature>
<dbReference type="SUPFAM" id="SSF52266">
    <property type="entry name" value="SGNH hydrolase"/>
    <property type="match status" value="1"/>
</dbReference>
<reference evidence="5" key="3">
    <citation type="submission" date="2021-06" db="EMBL/GenBank/DDBJ databases">
        <title>Interrogation of the integrated mobile genetic elements in gut-associated Bacteroides with a consensus prediction approach.</title>
        <authorList>
            <person name="Campbell D.E."/>
            <person name="Leigh J.R."/>
            <person name="Kim T."/>
            <person name="England W."/>
            <person name="Whitaker R.J."/>
            <person name="Degnan P.H."/>
        </authorList>
    </citation>
    <scope>NUCLEOTIDE SEQUENCE</scope>
    <source>
        <strain evidence="5">VPI-BTDOT2</strain>
    </source>
</reference>
<evidence type="ECO:0000259" key="2">
    <source>
        <dbReference type="Pfam" id="PF03629"/>
    </source>
</evidence>
<organism evidence="4 6">
    <name type="scientific">Bacteroides thetaiotaomicron</name>
    <dbReference type="NCBI Taxonomy" id="818"/>
    <lineage>
        <taxon>Bacteria</taxon>
        <taxon>Pseudomonadati</taxon>
        <taxon>Bacteroidota</taxon>
        <taxon>Bacteroidia</taxon>
        <taxon>Bacteroidales</taxon>
        <taxon>Bacteroidaceae</taxon>
        <taxon>Bacteroides</taxon>
    </lineage>
</organism>
<sequence length="526" mass="59474">MNRLVYIFIVLLLPAIKAAATVKLHSLFSDNMVIQRELPIHIFGTADQGESITVTFGNATVHAVADIKGNWSVELPAQEVCMIGQSLVVEGKTKIVLRDILIGDVWLCSGQSNMEMALGSCNDSVAIKEADYSTIRFVRIPYLCKDSPQTDMDVERLAWNICTPYSAGGCSAVGFYFARRVSKEMGVPIGILISSIGGTNIEKWMPQSSFFRNAILSEYYQKIENWMEQYRKDLVTFQAPMKEWMKAVNESLLKHEDIPSMPYVPLHPSMPGSKYGGGQFSHLYNGMISPLYQFKIKGALWYQGENNGEEERTYVEKMKEMIAAWRNGWGYEFPFYIVQLSSWLKPVNDPNDWKKGWQFCRAAQLACVTEIPNTGIAVTYDIGDEEDIHPKNKYDVGERLALWALAHDYGKEISFSGPLYKTITLEEDRIRVNFNYSEDGLMIGRKEGKKEVEEDKIGKLQGFVIAGEDKVWYWADAKIEGNSVIVSSPFVNKPIAVRYAFSMNPRGANLYNRSGLPASPFRSDCW</sequence>
<dbReference type="PANTHER" id="PTHR22901">
    <property type="entry name" value="SIALATE O-ACETYLESTERASE"/>
    <property type="match status" value="1"/>
</dbReference>
<dbReference type="InterPro" id="IPR013783">
    <property type="entry name" value="Ig-like_fold"/>
</dbReference>
<evidence type="ECO:0000313" key="5">
    <source>
        <dbReference type="EMBL" id="UYU69440.1"/>
    </source>
</evidence>
<dbReference type="GO" id="GO:0005975">
    <property type="term" value="P:carbohydrate metabolic process"/>
    <property type="evidence" value="ECO:0007669"/>
    <property type="project" value="TreeGrafter"/>
</dbReference>
<dbReference type="Proteomes" id="UP000283616">
    <property type="component" value="Unassembled WGS sequence"/>
</dbReference>
<dbReference type="Proteomes" id="UP000500882">
    <property type="component" value="Chromosome"/>
</dbReference>
<accession>A0A415LX77</accession>
<dbReference type="EMBL" id="QROV01000023">
    <property type="protein sequence ID" value="RHL55563.1"/>
    <property type="molecule type" value="Genomic_DNA"/>
</dbReference>
<dbReference type="PANTHER" id="PTHR22901:SF0">
    <property type="entry name" value="SIALATE O-ACETYLESTERASE"/>
    <property type="match status" value="1"/>
</dbReference>
<dbReference type="EMBL" id="CP083681">
    <property type="protein sequence ID" value="UYU69440.1"/>
    <property type="molecule type" value="Genomic_DNA"/>
</dbReference>
<dbReference type="GO" id="GO:0001681">
    <property type="term" value="F:sialate O-acetylesterase activity"/>
    <property type="evidence" value="ECO:0007669"/>
    <property type="project" value="InterPro"/>
</dbReference>
<protein>
    <submittedName>
        <fullName evidence="3">9-O-acetylesterase</fullName>
    </submittedName>
</protein>
<feature type="domain" description="Sialate O-acetylesterase" evidence="2">
    <location>
        <begin position="104"/>
        <end position="215"/>
    </location>
</feature>
<reference evidence="3 7" key="2">
    <citation type="submission" date="2020-02" db="EMBL/GenBank/DDBJ databases">
        <title>Whole-genome sequencing and comparative analysis of the genomes of Bacteroides thetaiotaomicron and Escherichia coli isolated from a healthy resident in Vietnam.</title>
        <authorList>
            <person name="Mohsin M."/>
            <person name="Tanaka K."/>
            <person name="Kawahara R."/>
            <person name="Kondo S."/>
            <person name="Noguchi H."/>
            <person name="Motooka D."/>
            <person name="Nakamura S."/>
            <person name="Khong D.T."/>
            <person name="Nguyen T.N."/>
            <person name="Tran H.T."/>
            <person name="Yamamoto Y."/>
        </authorList>
    </citation>
    <scope>NUCLEOTIDE SEQUENCE [LARGE SCALE GENOMIC DNA]</scope>
    <source>
        <strain evidence="3 7">F9-2</strain>
    </source>
</reference>
<gene>
    <name evidence="3" type="ORF">BatF92_40630</name>
    <name evidence="4" type="ORF">DW011_18240</name>
    <name evidence="5" type="ORF">KQP59_14115</name>
</gene>
<dbReference type="InterPro" id="IPR005181">
    <property type="entry name" value="SASA"/>
</dbReference>
<reference evidence="4 6" key="1">
    <citation type="submission" date="2018-08" db="EMBL/GenBank/DDBJ databases">
        <title>A genome reference for cultivated species of the human gut microbiota.</title>
        <authorList>
            <person name="Zou Y."/>
            <person name="Xue W."/>
            <person name="Luo G."/>
        </authorList>
    </citation>
    <scope>NUCLEOTIDE SEQUENCE [LARGE SCALE GENOMIC DNA]</scope>
    <source>
        <strain evidence="4 6">AF37-12</strain>
    </source>
</reference>
<name>A0A415LX77_BACT4</name>
<dbReference type="RefSeq" id="WP_022471413.1">
    <property type="nucleotide sequence ID" value="NZ_AP022660.1"/>
</dbReference>
<dbReference type="Proteomes" id="UP001156216">
    <property type="component" value="Chromosome"/>
</dbReference>
<dbReference type="Pfam" id="PF03629">
    <property type="entry name" value="SASA"/>
    <property type="match status" value="2"/>
</dbReference>
<dbReference type="Gene3D" id="3.40.50.1110">
    <property type="entry name" value="SGNH hydrolase"/>
    <property type="match status" value="1"/>
</dbReference>
<dbReference type="AlphaFoldDB" id="A0A415LX77"/>
<evidence type="ECO:0000313" key="6">
    <source>
        <dbReference type="Proteomes" id="UP000283616"/>
    </source>
</evidence>